<dbReference type="EMBL" id="FR773153">
    <property type="protein sequence ID" value="CBY92377.1"/>
    <property type="molecule type" value="Genomic_DNA"/>
</dbReference>
<evidence type="ECO:0000313" key="2">
    <source>
        <dbReference type="Proteomes" id="UP000008637"/>
    </source>
</evidence>
<dbReference type="HOGENOM" id="CLU_098620_0_0_14"/>
<sequence>MNPLVWKASAGVAASTAVVGTIGIASRSSKKEAVPIKTLLSKGRPDKRLLFKARGADNPDWKAAWKRYISGYSGSREDPFSVKTLSGENAPDSFMSKCEGLFEEKAVDESDDKYNLALEFCTRDTLVSDFVWEQGKQALSDKNSGSWAALWSQYKQDGDLWKLNKSSEGDAPDAFKNACIKETSSRSRDASSPEVVAAIKYCSVARSS</sequence>
<gene>
    <name evidence="1" type="ordered locus">HF1_03690</name>
</gene>
<dbReference type="AlphaFoldDB" id="E8ZGV6"/>
<accession>E8ZGV6</accession>
<protein>
    <submittedName>
        <fullName evidence="1">Uncharacterized protein</fullName>
    </submittedName>
</protein>
<dbReference type="Proteomes" id="UP000008637">
    <property type="component" value="Chromosome"/>
</dbReference>
<proteinExistence type="predicted"/>
<reference evidence="1 2" key="1">
    <citation type="journal article" date="2011" name="J. Bacteriol.">
        <title>Complete genome sequence of Mycoplasma haemofelis, a hemotropic mycoplasma.</title>
        <authorList>
            <person name="Barker E.N."/>
            <person name="Helps C.R."/>
            <person name="Peters I.R."/>
            <person name="Darby A.C."/>
            <person name="Radford A.D."/>
            <person name="Tasker S."/>
        </authorList>
    </citation>
    <scope>NUCLEOTIDE SEQUENCE [LARGE SCALE GENOMIC DNA]</scope>
    <source>
        <strain evidence="1 2">Langford 1</strain>
    </source>
</reference>
<organism evidence="1 2">
    <name type="scientific">Mycoplasma haemofelis (strain Langford 1)</name>
    <name type="common">Haemobartonella felis</name>
    <dbReference type="NCBI Taxonomy" id="941640"/>
    <lineage>
        <taxon>Bacteria</taxon>
        <taxon>Bacillati</taxon>
        <taxon>Mycoplasmatota</taxon>
        <taxon>Mollicutes</taxon>
        <taxon>Mycoplasmataceae</taxon>
        <taxon>Mycoplasma</taxon>
    </lineage>
</organism>
<name>E8ZGV6_MYCHL</name>
<dbReference type="KEGG" id="mha:HF1_03690"/>
<keyword evidence="2" id="KW-1185">Reference proteome</keyword>
<evidence type="ECO:0000313" key="1">
    <source>
        <dbReference type="EMBL" id="CBY92377.1"/>
    </source>
</evidence>
<dbReference type="OrthoDB" id="401753at2"/>